<dbReference type="EMBL" id="BARV01011466">
    <property type="protein sequence ID" value="GAI08328.1"/>
    <property type="molecule type" value="Genomic_DNA"/>
</dbReference>
<comment type="caution">
    <text evidence="1">The sequence shown here is derived from an EMBL/GenBank/DDBJ whole genome shotgun (WGS) entry which is preliminary data.</text>
</comment>
<name>X1KNR7_9ZZZZ</name>
<proteinExistence type="predicted"/>
<evidence type="ECO:0000313" key="1">
    <source>
        <dbReference type="EMBL" id="GAI08328.1"/>
    </source>
</evidence>
<sequence length="63" mass="6977">MANATREINLQLFNADSILVGQQIYTALAGYGKKQYIMHLDSIPSPGSDYFLLADIRSIDSRA</sequence>
<reference evidence="1" key="1">
    <citation type="journal article" date="2014" name="Front. Microbiol.">
        <title>High frequency of phylogenetically diverse reductive dehalogenase-homologous genes in deep subseafloor sedimentary metagenomes.</title>
        <authorList>
            <person name="Kawai M."/>
            <person name="Futagami T."/>
            <person name="Toyoda A."/>
            <person name="Takaki Y."/>
            <person name="Nishi S."/>
            <person name="Hori S."/>
            <person name="Arai W."/>
            <person name="Tsubouchi T."/>
            <person name="Morono Y."/>
            <person name="Uchiyama I."/>
            <person name="Ito T."/>
            <person name="Fujiyama A."/>
            <person name="Inagaki F."/>
            <person name="Takami H."/>
        </authorList>
    </citation>
    <scope>NUCLEOTIDE SEQUENCE</scope>
    <source>
        <strain evidence="1">Expedition CK06-06</strain>
    </source>
</reference>
<feature type="non-terminal residue" evidence="1">
    <location>
        <position position="63"/>
    </location>
</feature>
<protein>
    <submittedName>
        <fullName evidence="1">Uncharacterized protein</fullName>
    </submittedName>
</protein>
<dbReference type="AlphaFoldDB" id="X1KNR7"/>
<accession>X1KNR7</accession>
<organism evidence="1">
    <name type="scientific">marine sediment metagenome</name>
    <dbReference type="NCBI Taxonomy" id="412755"/>
    <lineage>
        <taxon>unclassified sequences</taxon>
        <taxon>metagenomes</taxon>
        <taxon>ecological metagenomes</taxon>
    </lineage>
</organism>
<gene>
    <name evidence="1" type="ORF">S06H3_21738</name>
</gene>